<protein>
    <submittedName>
        <fullName evidence="2">Uncharacterized protein</fullName>
    </submittedName>
</protein>
<dbReference type="Proteomes" id="UP000189114">
    <property type="component" value="Unassembled WGS sequence"/>
</dbReference>
<evidence type="ECO:0000313" key="3">
    <source>
        <dbReference type="Proteomes" id="UP000189114"/>
    </source>
</evidence>
<name>A0A1V3KDT8_9PAST</name>
<dbReference type="AlphaFoldDB" id="A0A1V3KDT8"/>
<dbReference type="EMBL" id="MLAE01000105">
    <property type="protein sequence ID" value="OOF75029.1"/>
    <property type="molecule type" value="Genomic_DNA"/>
</dbReference>
<comment type="caution">
    <text evidence="2">The sequence shown here is derived from an EMBL/GenBank/DDBJ whole genome shotgun (WGS) entry which is preliminary data.</text>
</comment>
<feature type="region of interest" description="Disordered" evidence="1">
    <location>
        <begin position="64"/>
        <end position="90"/>
    </location>
</feature>
<proteinExistence type="predicted"/>
<sequence length="90" mass="9479">MKGGNAGLFLGNEVWIPNASGGFTAVDPSLVTTTYGGKQVIDPRIFVNHTGGIEYPEDYNLPTNTDGSQTISPDKGSHILVGGESQIGDW</sequence>
<evidence type="ECO:0000256" key="1">
    <source>
        <dbReference type="SAM" id="MobiDB-lite"/>
    </source>
</evidence>
<reference evidence="3" key="1">
    <citation type="submission" date="2016-10" db="EMBL/GenBank/DDBJ databases">
        <title>Rodentibacter gen. nov. and new species.</title>
        <authorList>
            <person name="Christensen H."/>
        </authorList>
    </citation>
    <scope>NUCLEOTIDE SEQUENCE [LARGE SCALE GENOMIC DNA]</scope>
    <source>
        <strain evidence="3">Ppn152</strain>
    </source>
</reference>
<organism evidence="2 3">
    <name type="scientific">Rodentibacter caecimuris</name>
    <dbReference type="NCBI Taxonomy" id="1796644"/>
    <lineage>
        <taxon>Bacteria</taxon>
        <taxon>Pseudomonadati</taxon>
        <taxon>Pseudomonadota</taxon>
        <taxon>Gammaproteobacteria</taxon>
        <taxon>Pasteurellales</taxon>
        <taxon>Pasteurellaceae</taxon>
        <taxon>Rodentibacter</taxon>
    </lineage>
</organism>
<gene>
    <name evidence="2" type="ORF">BKG96_10865</name>
</gene>
<evidence type="ECO:0000313" key="2">
    <source>
        <dbReference type="EMBL" id="OOF75029.1"/>
    </source>
</evidence>
<dbReference type="RefSeq" id="WP_077587453.1">
    <property type="nucleotide sequence ID" value="NZ_MLAE01000105.1"/>
</dbReference>
<accession>A0A1V3KDT8</accession>